<dbReference type="EMBL" id="JACRSO010000001">
    <property type="protein sequence ID" value="MBC8528299.1"/>
    <property type="molecule type" value="Genomic_DNA"/>
</dbReference>
<evidence type="ECO:0000313" key="1">
    <source>
        <dbReference type="EMBL" id="MBC8528299.1"/>
    </source>
</evidence>
<evidence type="ECO:0000313" key="2">
    <source>
        <dbReference type="Proteomes" id="UP000654279"/>
    </source>
</evidence>
<comment type="caution">
    <text evidence="1">The sequence shown here is derived from an EMBL/GenBank/DDBJ whole genome shotgun (WGS) entry which is preliminary data.</text>
</comment>
<gene>
    <name evidence="1" type="ORF">H8699_02445</name>
</gene>
<sequence length="105" mass="12123">MANGKDHLKDEGAGKEQVKPLVNKQIFYDLWEQDMPELAAEREKLEKMTEERLGEDEAGYLSLQVDEDLLAQSRKVDELIVEQMKRMGMLDENGKLSESQKPKKE</sequence>
<dbReference type="Proteomes" id="UP000654279">
    <property type="component" value="Unassembled WGS sequence"/>
</dbReference>
<organism evidence="1 2">
    <name type="scientific">Luoshenia tenuis</name>
    <dbReference type="NCBI Taxonomy" id="2763654"/>
    <lineage>
        <taxon>Bacteria</taxon>
        <taxon>Bacillati</taxon>
        <taxon>Bacillota</taxon>
        <taxon>Clostridia</taxon>
        <taxon>Christensenellales</taxon>
        <taxon>Christensenellaceae</taxon>
        <taxon>Luoshenia</taxon>
    </lineage>
</organism>
<dbReference type="RefSeq" id="WP_138294848.1">
    <property type="nucleotide sequence ID" value="NZ_JACRSO010000001.1"/>
</dbReference>
<keyword evidence="2" id="KW-1185">Reference proteome</keyword>
<protein>
    <submittedName>
        <fullName evidence="1">Uncharacterized protein</fullName>
    </submittedName>
</protein>
<accession>A0A926CZM9</accession>
<reference evidence="1" key="1">
    <citation type="submission" date="2020-08" db="EMBL/GenBank/DDBJ databases">
        <title>Genome public.</title>
        <authorList>
            <person name="Liu C."/>
            <person name="Sun Q."/>
        </authorList>
    </citation>
    <scope>NUCLEOTIDE SEQUENCE</scope>
    <source>
        <strain evidence="1">NSJ-44</strain>
    </source>
</reference>
<proteinExistence type="predicted"/>
<dbReference type="AlphaFoldDB" id="A0A926CZM9"/>
<name>A0A926CZM9_9FIRM</name>